<protein>
    <submittedName>
        <fullName evidence="2">Uncharacterized protein</fullName>
    </submittedName>
</protein>
<gene>
    <name evidence="2" type="ORF">BLNAU_9706</name>
</gene>
<feature type="region of interest" description="Disordered" evidence="1">
    <location>
        <begin position="133"/>
        <end position="183"/>
    </location>
</feature>
<dbReference type="Proteomes" id="UP001281761">
    <property type="component" value="Unassembled WGS sequence"/>
</dbReference>
<name>A0ABQ9XV17_9EUKA</name>
<proteinExistence type="predicted"/>
<evidence type="ECO:0000313" key="2">
    <source>
        <dbReference type="EMBL" id="KAK2955315.1"/>
    </source>
</evidence>
<feature type="compositionally biased region" description="Basic and acidic residues" evidence="1">
    <location>
        <begin position="136"/>
        <end position="149"/>
    </location>
</feature>
<comment type="caution">
    <text evidence="2">The sequence shown here is derived from an EMBL/GenBank/DDBJ whole genome shotgun (WGS) entry which is preliminary data.</text>
</comment>
<keyword evidence="3" id="KW-1185">Reference proteome</keyword>
<evidence type="ECO:0000256" key="1">
    <source>
        <dbReference type="SAM" id="MobiDB-lite"/>
    </source>
</evidence>
<accession>A0ABQ9XV17</accession>
<reference evidence="2 3" key="1">
    <citation type="journal article" date="2022" name="bioRxiv">
        <title>Genomics of Preaxostyla Flagellates Illuminates Evolutionary Transitions and the Path Towards Mitochondrial Loss.</title>
        <authorList>
            <person name="Novak L.V.F."/>
            <person name="Treitli S.C."/>
            <person name="Pyrih J."/>
            <person name="Halakuc P."/>
            <person name="Pipaliya S.V."/>
            <person name="Vacek V."/>
            <person name="Brzon O."/>
            <person name="Soukal P."/>
            <person name="Eme L."/>
            <person name="Dacks J.B."/>
            <person name="Karnkowska A."/>
            <person name="Elias M."/>
            <person name="Hampl V."/>
        </authorList>
    </citation>
    <scope>NUCLEOTIDE SEQUENCE [LARGE SCALE GENOMIC DNA]</scope>
    <source>
        <strain evidence="2">NAU3</strain>
        <tissue evidence="2">Gut</tissue>
    </source>
</reference>
<organism evidence="2 3">
    <name type="scientific">Blattamonas nauphoetae</name>
    <dbReference type="NCBI Taxonomy" id="2049346"/>
    <lineage>
        <taxon>Eukaryota</taxon>
        <taxon>Metamonada</taxon>
        <taxon>Preaxostyla</taxon>
        <taxon>Oxymonadida</taxon>
        <taxon>Blattamonas</taxon>
    </lineage>
</organism>
<sequence>MTRPPRYSQKFQLPILNQQLNSRNVETNDTAKQAAKDLNTKNYFTLADDLLSLGVKATMDDINNTIRPVDYDEQSTLPIQGRRVSIDGDDTIARSPIALPQLAAAPFPAIHVRSDTKFIPLPPLPPRARLCIRPSESLEHRGTHEIDKRKQQRRQARPKGEWIGKSLHQPTNQSEPRPTHPIPRLNITLQGHIVPNGEYYLTFTSDSETYHEFQTVVTFEDTFGVFDVAVGVFDGMLFDTKYSLTTALDAAGNELAFMRNITLQRDSFFIVTSADFQADLENEIAFVYLFGYHFESGVVYNVNLRCSDPVSEFAIKMKATDDGNLVYEYNTTEALADKATLLFGCEYTIDSINGAVVESVTFQIPPIVTGVSIDIETQFRSVTVTLDGQGFKNIDITVYFKEINSQFTFSNHYFQMVDSEHLRGTIGLINPNVQFRVGPVAVVTNVQPIWDDATNTAFCLEFTIEHADEKDLNWMVTTTPHTFTIHRVSERTYRSEDFSFLNEPHFNFGLMYTIDSIVSDTDPSNCPLLSCNMFTTPAQPFVMINAPMLDESDADYVILQGDIFHIPDNETYHLSLTGVDILSATVLMNVEKDMLMGRVNVYESEQFKFGDVYTIQTIRPYSSLINLPTGTGLKFPPAPPRLNSVTCNLSSDGDYPTIVLAGENFPVGETFSIIFQYTSSASSSTANNDVPFKLSFSDSSSSFSFTAKGLIEGATYVVSHWEMEQTSKMGAAAFKVPKTGIVKTAVFRFTNVQHTIGVVEVTGSNLPTGKTFSAQFVDFTDFLTFTFDSDAHGISEHIIFASSPFQYQSTYIFEQFVNGPTGFRVEFAAGLSFTTGRSREEGMNIVVQKGGNTNGSECGEAQIPCGTLSVAWKACVQSSSEWSVLQIQKEGEFGECLIVGDSVAHIQSSPGFHSTLVVENTLTCSGSAQAGAIEISGGEVEIRDLTLSLSSFRFSLATYRPLLVVHGSGSLVVERVEIKSSSESVDVGLASLSSGSMVGNEVEMNGITFANGTKLITCESGSSTINMQLTRLKMKNVKSTNTCLVGFSSSSASSSFSLSDSSFLNCNALQSASSLRIPLFDVNSAQPSTSIASSVFENCGGTDSSGQKLSPALHIHLSSPSSSCALLLTECLFLNCALPPSTKLGGVVVTLPSRPSSLTLTGSWFEATTSSSASFARNEAGFALLDTRRKVAYPTSASLVGLAIERGALVPSVNRRGSTFNNCQLLVVSNSTLSSTAS</sequence>
<dbReference type="EMBL" id="JARBJD010000068">
    <property type="protein sequence ID" value="KAK2955315.1"/>
    <property type="molecule type" value="Genomic_DNA"/>
</dbReference>
<evidence type="ECO:0000313" key="3">
    <source>
        <dbReference type="Proteomes" id="UP001281761"/>
    </source>
</evidence>